<keyword evidence="5" id="KW-0540">Nuclease</keyword>
<keyword evidence="12" id="KW-0067">ATP-binding</keyword>
<dbReference type="PANTHER" id="PTHR12801:SF45">
    <property type="entry name" value="RNA EXONUCLEASE 4"/>
    <property type="match status" value="1"/>
</dbReference>
<evidence type="ECO:0000256" key="7">
    <source>
        <dbReference type="ARBA" id="ARBA00022839"/>
    </source>
</evidence>
<dbReference type="Gene3D" id="3.30.420.10">
    <property type="entry name" value="Ribonuclease H-like superfamily/Ribonuclease H"/>
    <property type="match status" value="1"/>
</dbReference>
<keyword evidence="4" id="KW-0698">rRNA processing</keyword>
<dbReference type="EMBL" id="JAQQWL010000013">
    <property type="protein sequence ID" value="KAK8043229.1"/>
    <property type="molecule type" value="Genomic_DNA"/>
</dbReference>
<dbReference type="PANTHER" id="PTHR12801">
    <property type="entry name" value="RNA EXONUCLEASE REXO1 / RECO3 FAMILY MEMBER-RELATED"/>
    <property type="match status" value="1"/>
</dbReference>
<evidence type="ECO:0000313" key="12">
    <source>
        <dbReference type="EMBL" id="KAK8043229.1"/>
    </source>
</evidence>
<feature type="region of interest" description="Disordered" evidence="10">
    <location>
        <begin position="1"/>
        <end position="78"/>
    </location>
</feature>
<dbReference type="Proteomes" id="UP001480595">
    <property type="component" value="Unassembled WGS sequence"/>
</dbReference>
<dbReference type="GeneID" id="92098184"/>
<evidence type="ECO:0000259" key="11">
    <source>
        <dbReference type="SMART" id="SM00479"/>
    </source>
</evidence>
<evidence type="ECO:0000256" key="6">
    <source>
        <dbReference type="ARBA" id="ARBA00022801"/>
    </source>
</evidence>
<feature type="compositionally biased region" description="Low complexity" evidence="10">
    <location>
        <begin position="15"/>
        <end position="31"/>
    </location>
</feature>
<name>A0ABR1T9E6_9PEZI</name>
<comment type="subcellular location">
    <subcellularLocation>
        <location evidence="1">Nucleus</location>
    </subcellularLocation>
</comment>
<dbReference type="SUPFAM" id="SSF53098">
    <property type="entry name" value="Ribonuclease H-like"/>
    <property type="match status" value="1"/>
</dbReference>
<comment type="caution">
    <text evidence="12">The sequence shown here is derived from an EMBL/GenBank/DDBJ whole genome shotgun (WGS) entry which is preliminary data.</text>
</comment>
<dbReference type="CDD" id="cd06144">
    <property type="entry name" value="REX4_like"/>
    <property type="match status" value="1"/>
</dbReference>
<feature type="domain" description="Exonuclease" evidence="11">
    <location>
        <begin position="134"/>
        <end position="295"/>
    </location>
</feature>
<keyword evidence="7" id="KW-0269">Exonuclease</keyword>
<dbReference type="InterPro" id="IPR036397">
    <property type="entry name" value="RNaseH_sf"/>
</dbReference>
<keyword evidence="13" id="KW-1185">Reference proteome</keyword>
<evidence type="ECO:0000256" key="1">
    <source>
        <dbReference type="ARBA" id="ARBA00004123"/>
    </source>
</evidence>
<dbReference type="GO" id="GO:0004386">
    <property type="term" value="F:helicase activity"/>
    <property type="evidence" value="ECO:0007669"/>
    <property type="project" value="UniProtKB-KW"/>
</dbReference>
<dbReference type="InterPro" id="IPR047021">
    <property type="entry name" value="REXO1/3/4-like"/>
</dbReference>
<comment type="similarity">
    <text evidence="2">Belongs to the REXO4 family.</text>
</comment>
<dbReference type="InterPro" id="IPR037431">
    <property type="entry name" value="REX4_DEDDh_dom"/>
</dbReference>
<evidence type="ECO:0000256" key="3">
    <source>
        <dbReference type="ARBA" id="ARBA00016937"/>
    </source>
</evidence>
<evidence type="ECO:0000256" key="9">
    <source>
        <dbReference type="ARBA" id="ARBA00025599"/>
    </source>
</evidence>
<gene>
    <name evidence="12" type="ORF">PG994_013712</name>
</gene>
<evidence type="ECO:0000256" key="10">
    <source>
        <dbReference type="SAM" id="MobiDB-lite"/>
    </source>
</evidence>
<reference evidence="12 13" key="1">
    <citation type="submission" date="2023-01" db="EMBL/GenBank/DDBJ databases">
        <title>Analysis of 21 Apiospora genomes using comparative genomics revels a genus with tremendous synthesis potential of carbohydrate active enzymes and secondary metabolites.</title>
        <authorList>
            <person name="Sorensen T."/>
        </authorList>
    </citation>
    <scope>NUCLEOTIDE SEQUENCE [LARGE SCALE GENOMIC DNA]</scope>
    <source>
        <strain evidence="12 13">CBS 135458</strain>
    </source>
</reference>
<keyword evidence="12" id="KW-0547">Nucleotide-binding</keyword>
<proteinExistence type="inferred from homology"/>
<dbReference type="InterPro" id="IPR012337">
    <property type="entry name" value="RNaseH-like_sf"/>
</dbReference>
<evidence type="ECO:0000256" key="5">
    <source>
        <dbReference type="ARBA" id="ARBA00022722"/>
    </source>
</evidence>
<dbReference type="InterPro" id="IPR013520">
    <property type="entry name" value="Ribonucl_H"/>
</dbReference>
<feature type="compositionally biased region" description="Polar residues" evidence="10">
    <location>
        <begin position="1"/>
        <end position="10"/>
    </location>
</feature>
<evidence type="ECO:0000256" key="8">
    <source>
        <dbReference type="ARBA" id="ARBA00023242"/>
    </source>
</evidence>
<feature type="region of interest" description="Disordered" evidence="10">
    <location>
        <begin position="334"/>
        <end position="354"/>
    </location>
</feature>
<protein>
    <recommendedName>
        <fullName evidence="3">RNA exonuclease 4</fullName>
    </recommendedName>
</protein>
<keyword evidence="8" id="KW-0539">Nucleus</keyword>
<organism evidence="12 13">
    <name type="scientific">Apiospora phragmitis</name>
    <dbReference type="NCBI Taxonomy" id="2905665"/>
    <lineage>
        <taxon>Eukaryota</taxon>
        <taxon>Fungi</taxon>
        <taxon>Dikarya</taxon>
        <taxon>Ascomycota</taxon>
        <taxon>Pezizomycotina</taxon>
        <taxon>Sordariomycetes</taxon>
        <taxon>Xylariomycetidae</taxon>
        <taxon>Amphisphaeriales</taxon>
        <taxon>Apiosporaceae</taxon>
        <taxon>Apiospora</taxon>
    </lineage>
</organism>
<feature type="compositionally biased region" description="Low complexity" evidence="10">
    <location>
        <begin position="54"/>
        <end position="78"/>
    </location>
</feature>
<evidence type="ECO:0000256" key="2">
    <source>
        <dbReference type="ARBA" id="ARBA00010489"/>
    </source>
</evidence>
<comment type="function">
    <text evidence="9">Exoribonuclease involved in ribosome biosynthesis. Involved in the processing of ITS1, the internal transcribed spacer localized between the 18S and 5.8S rRNAs.</text>
</comment>
<dbReference type="SMART" id="SM00479">
    <property type="entry name" value="EXOIII"/>
    <property type="match status" value="1"/>
</dbReference>
<evidence type="ECO:0000313" key="13">
    <source>
        <dbReference type="Proteomes" id="UP001480595"/>
    </source>
</evidence>
<dbReference type="RefSeq" id="XP_066710082.1">
    <property type="nucleotide sequence ID" value="XM_066865121.1"/>
</dbReference>
<evidence type="ECO:0000256" key="4">
    <source>
        <dbReference type="ARBA" id="ARBA00022552"/>
    </source>
</evidence>
<dbReference type="Pfam" id="PF00929">
    <property type="entry name" value="RNase_T"/>
    <property type="match status" value="1"/>
</dbReference>
<keyword evidence="6" id="KW-0378">Hydrolase</keyword>
<sequence>MAPEYSSNWKKLQEQLKAQSPASAAAPLAAATKRKPDESQEAAGQSQSRKRRAQVQQQQKQSKSSMGNAESSVVSKGSSSTVRPSLALWAQDNDISPEDLAEAYGLGLRRNTLVTTSEKARVNEGRAPNLDLGKYVGLDCEMVGTGPDGHDHALARASLVDFHGRQIYDSFVRPRERVTDWRTSITGITPKQMGQARDFEEVQQEVADIIKGRILVGHDLRHDLDVLLLTHPVTHIRDTARFSGYKKYANGPKPALRILAKEVLDMEIQSGHHSSIEDARVAMLLFRKKKSEFDMEHANKFEHVKPGPGKAHTKKKEEAVDCLLELQYQTWGGRTRGTGIESEASDERKKKEEK</sequence>
<feature type="compositionally biased region" description="Basic and acidic residues" evidence="10">
    <location>
        <begin position="345"/>
        <end position="354"/>
    </location>
</feature>
<keyword evidence="12" id="KW-0347">Helicase</keyword>
<accession>A0ABR1T9E6</accession>